<dbReference type="InterPro" id="IPR011251">
    <property type="entry name" value="Luciferase-like_dom"/>
</dbReference>
<dbReference type="PANTHER" id="PTHR43244:SF1">
    <property type="entry name" value="5,10-METHYLENETETRAHYDROMETHANOPTERIN REDUCTASE"/>
    <property type="match status" value="1"/>
</dbReference>
<feature type="domain" description="Luciferase-like" evidence="2">
    <location>
        <begin position="17"/>
        <end position="337"/>
    </location>
</feature>
<evidence type="ECO:0000313" key="3">
    <source>
        <dbReference type="EMBL" id="AXB44765.1"/>
    </source>
</evidence>
<evidence type="ECO:0000313" key="4">
    <source>
        <dbReference type="Proteomes" id="UP000250434"/>
    </source>
</evidence>
<dbReference type="RefSeq" id="WP_162788541.1">
    <property type="nucleotide sequence ID" value="NZ_CP015163.1"/>
</dbReference>
<gene>
    <name evidence="3" type="ORF">A4R43_21555</name>
</gene>
<keyword evidence="1" id="KW-0560">Oxidoreductase</keyword>
<reference evidence="3 4" key="1">
    <citation type="submission" date="2016-04" db="EMBL/GenBank/DDBJ databases">
        <title>Complete genome sequence and analysis of deep-sea sediment isolate, Amycolatopsis sp. WP1.</title>
        <authorList>
            <person name="Wang H."/>
            <person name="Chen S."/>
            <person name="Wu Q."/>
        </authorList>
    </citation>
    <scope>NUCLEOTIDE SEQUENCE [LARGE SCALE GENOMIC DNA]</scope>
    <source>
        <strain evidence="3 4">WP1</strain>
    </source>
</reference>
<organism evidence="3 4">
    <name type="scientific">Amycolatopsis albispora</name>
    <dbReference type="NCBI Taxonomy" id="1804986"/>
    <lineage>
        <taxon>Bacteria</taxon>
        <taxon>Bacillati</taxon>
        <taxon>Actinomycetota</taxon>
        <taxon>Actinomycetes</taxon>
        <taxon>Pseudonocardiales</taxon>
        <taxon>Pseudonocardiaceae</taxon>
        <taxon>Amycolatopsis</taxon>
    </lineage>
</organism>
<dbReference type="InterPro" id="IPR050564">
    <property type="entry name" value="F420-G6PD/mer"/>
</dbReference>
<dbReference type="Gene3D" id="3.20.20.30">
    <property type="entry name" value="Luciferase-like domain"/>
    <property type="match status" value="1"/>
</dbReference>
<sequence>MEVGLAWDAVGPIDGGRGLLELARTAGFDTFLVFDHLINVFPRQAWDAGFSYLATGLPTPDQSLEYATVLGDFASRAGSVRLAVGVTDPRRRHPAVLAQAALTLAQLTERPPVLGIGAGALENLQPYGIGHDHPAGRVEEALRLLRMLFDTKGPYDFEGRFFTLDHAIMDLRAPDGGVPEIWVGGGGPRMTALAGRYGDGWLPPELMPPAEYARKWAVVRESAVAAGRDPDRIVAAGGVPIVVAETDADARELARTKAIRFVALHAGAAKWHECGVSHPFGDDYQGLSQLLPHRLTREEVEHALSRVTDELVAEVAIVGSRQTVLDRLGELADAGLRLPVLIPVSALASPQAAEYTVDSLAWLAAEVRSADFARQVTA</sequence>
<name>A0A344L9P1_9PSEU</name>
<dbReference type="InterPro" id="IPR036661">
    <property type="entry name" value="Luciferase-like_sf"/>
</dbReference>
<dbReference type="CDD" id="cd01097">
    <property type="entry name" value="Tetrahydromethanopterin_reductase"/>
    <property type="match status" value="1"/>
</dbReference>
<dbReference type="Pfam" id="PF00296">
    <property type="entry name" value="Bac_luciferase"/>
    <property type="match status" value="1"/>
</dbReference>
<dbReference type="KEGG" id="aab:A4R43_21555"/>
<dbReference type="AlphaFoldDB" id="A0A344L9P1"/>
<accession>A0A344L9P1</accession>
<dbReference type="GO" id="GO:0016705">
    <property type="term" value="F:oxidoreductase activity, acting on paired donors, with incorporation or reduction of molecular oxygen"/>
    <property type="evidence" value="ECO:0007669"/>
    <property type="project" value="InterPro"/>
</dbReference>
<dbReference type="Proteomes" id="UP000250434">
    <property type="component" value="Chromosome"/>
</dbReference>
<dbReference type="PANTHER" id="PTHR43244">
    <property type="match status" value="1"/>
</dbReference>
<dbReference type="EMBL" id="CP015163">
    <property type="protein sequence ID" value="AXB44765.1"/>
    <property type="molecule type" value="Genomic_DNA"/>
</dbReference>
<proteinExistence type="predicted"/>
<evidence type="ECO:0000256" key="1">
    <source>
        <dbReference type="ARBA" id="ARBA00023002"/>
    </source>
</evidence>
<dbReference type="SUPFAM" id="SSF51679">
    <property type="entry name" value="Bacterial luciferase-like"/>
    <property type="match status" value="1"/>
</dbReference>
<evidence type="ECO:0000259" key="2">
    <source>
        <dbReference type="Pfam" id="PF00296"/>
    </source>
</evidence>
<protein>
    <recommendedName>
        <fullName evidence="2">Luciferase-like domain-containing protein</fullName>
    </recommendedName>
</protein>
<keyword evidence="4" id="KW-1185">Reference proteome</keyword>